<dbReference type="InterPro" id="IPR018649">
    <property type="entry name" value="SHOCT"/>
</dbReference>
<evidence type="ECO:0000313" key="3">
    <source>
        <dbReference type="EMBL" id="ETW98277.1"/>
    </source>
</evidence>
<organism evidence="3 4">
    <name type="scientific">Candidatus Entotheonella gemina</name>
    <dbReference type="NCBI Taxonomy" id="1429439"/>
    <lineage>
        <taxon>Bacteria</taxon>
        <taxon>Pseudomonadati</taxon>
        <taxon>Nitrospinota/Tectimicrobiota group</taxon>
        <taxon>Candidatus Tectimicrobiota</taxon>
        <taxon>Candidatus Entotheonellia</taxon>
        <taxon>Candidatus Entotheonellales</taxon>
        <taxon>Candidatus Entotheonellaceae</taxon>
        <taxon>Candidatus Entotheonella</taxon>
    </lineage>
</organism>
<evidence type="ECO:0000313" key="4">
    <source>
        <dbReference type="Proteomes" id="UP000019140"/>
    </source>
</evidence>
<dbReference type="EMBL" id="AZHX01001960">
    <property type="protein sequence ID" value="ETW98277.1"/>
    <property type="molecule type" value="Genomic_DNA"/>
</dbReference>
<feature type="region of interest" description="Disordered" evidence="1">
    <location>
        <begin position="92"/>
        <end position="125"/>
    </location>
</feature>
<gene>
    <name evidence="3" type="ORF">ETSY2_43050</name>
</gene>
<proteinExistence type="predicted"/>
<evidence type="ECO:0000256" key="1">
    <source>
        <dbReference type="SAM" id="MobiDB-lite"/>
    </source>
</evidence>
<feature type="compositionally biased region" description="Low complexity" evidence="1">
    <location>
        <begin position="92"/>
        <end position="117"/>
    </location>
</feature>
<accession>W4LJZ6</accession>
<dbReference type="AlphaFoldDB" id="W4LJZ6"/>
<sequence>MQPLTPEGQRAIDDLARQYQVSAEAVMSMLQAVMDGNGSMAQFNHPEFGGAGQWMQGGMTMVSDMFNHHLKSQVEGLCSALANLLSSSSSQLTQPTQFQSQQQGGRPQSPGHGPSGPVSLFVAPEPGHSGHWWPDNLGVPSSTGAQNHVRYAYFAQARRLAIEVNGHVTVYDTLDHHISGFSQQQAAGSSLSFSSQHGLIDVAQLPVIIPVTASEPPSMSPVAASEPPGSAQPVTQDVDIFTAIEKLGELKARGLLTEEEFTNKKADLLSRL</sequence>
<dbReference type="Proteomes" id="UP000019140">
    <property type="component" value="Unassembled WGS sequence"/>
</dbReference>
<dbReference type="Pfam" id="PF09851">
    <property type="entry name" value="SHOCT"/>
    <property type="match status" value="1"/>
</dbReference>
<reference evidence="3 4" key="1">
    <citation type="journal article" date="2014" name="Nature">
        <title>An environmental bacterial taxon with a large and distinct metabolic repertoire.</title>
        <authorList>
            <person name="Wilson M.C."/>
            <person name="Mori T."/>
            <person name="Ruckert C."/>
            <person name="Uria A.R."/>
            <person name="Helf M.J."/>
            <person name="Takada K."/>
            <person name="Gernert C."/>
            <person name="Steffens U.A."/>
            <person name="Heycke N."/>
            <person name="Schmitt S."/>
            <person name="Rinke C."/>
            <person name="Helfrich E.J."/>
            <person name="Brachmann A.O."/>
            <person name="Gurgui C."/>
            <person name="Wakimoto T."/>
            <person name="Kracht M."/>
            <person name="Crusemann M."/>
            <person name="Hentschel U."/>
            <person name="Abe I."/>
            <person name="Matsunaga S."/>
            <person name="Kalinowski J."/>
            <person name="Takeyama H."/>
            <person name="Piel J."/>
        </authorList>
    </citation>
    <scope>NUCLEOTIDE SEQUENCE [LARGE SCALE GENOMIC DNA]</scope>
    <source>
        <strain evidence="4">TSY2</strain>
    </source>
</reference>
<evidence type="ECO:0000259" key="2">
    <source>
        <dbReference type="Pfam" id="PF09851"/>
    </source>
</evidence>
<protein>
    <recommendedName>
        <fullName evidence="2">SHOCT domain-containing protein</fullName>
    </recommendedName>
</protein>
<keyword evidence="4" id="KW-1185">Reference proteome</keyword>
<dbReference type="HOGENOM" id="CLU_071531_0_0_7"/>
<dbReference type="PATRIC" id="fig|1429439.4.peg.7208"/>
<comment type="caution">
    <text evidence="3">The sequence shown here is derived from an EMBL/GenBank/DDBJ whole genome shotgun (WGS) entry which is preliminary data.</text>
</comment>
<feature type="domain" description="SHOCT" evidence="2">
    <location>
        <begin position="242"/>
        <end position="269"/>
    </location>
</feature>
<name>W4LJZ6_9BACT</name>